<keyword evidence="1" id="KW-0808">Transferase</keyword>
<organism evidence="1 2">
    <name type="scientific">Hyphobacterium marinum</name>
    <dbReference type="NCBI Taxonomy" id="3116574"/>
    <lineage>
        <taxon>Bacteria</taxon>
        <taxon>Pseudomonadati</taxon>
        <taxon>Pseudomonadota</taxon>
        <taxon>Alphaproteobacteria</taxon>
        <taxon>Maricaulales</taxon>
        <taxon>Maricaulaceae</taxon>
        <taxon>Hyphobacterium</taxon>
    </lineage>
</organism>
<dbReference type="SUPFAM" id="SSF102400">
    <property type="entry name" value="DNA polymerase III chi subunit"/>
    <property type="match status" value="1"/>
</dbReference>
<proteinExistence type="predicted"/>
<dbReference type="EMBL" id="JAZDRO010000004">
    <property type="protein sequence ID" value="MEE2567195.1"/>
    <property type="molecule type" value="Genomic_DNA"/>
</dbReference>
<dbReference type="NCBIfam" id="NF004347">
    <property type="entry name" value="PRK05728.1-4"/>
    <property type="match status" value="1"/>
</dbReference>
<evidence type="ECO:0000313" key="2">
    <source>
        <dbReference type="Proteomes" id="UP001310692"/>
    </source>
</evidence>
<dbReference type="Proteomes" id="UP001310692">
    <property type="component" value="Unassembled WGS sequence"/>
</dbReference>
<dbReference type="RefSeq" id="WP_330196755.1">
    <property type="nucleotide sequence ID" value="NZ_JAZDRO010000004.1"/>
</dbReference>
<dbReference type="Pfam" id="PF04364">
    <property type="entry name" value="DNA_pol3_chi"/>
    <property type="match status" value="1"/>
</dbReference>
<dbReference type="InterPro" id="IPR007459">
    <property type="entry name" value="DNA_pol3_chi"/>
</dbReference>
<name>A0ABU7M1R2_9PROT</name>
<sequence length="150" mass="16691">MSGELWFYHLERTTLADALPELLEKTLAKGWKALVRAPAEDRLGVLDAQLWTFREESFLAHGLATGPAPDRQPILLTTTEDNANSAEVLFTIDGLMPERPDAFERCAILFDGGDDTAVGAARDAWRKAKDAGRSIAYWKQSEDGKWEKKA</sequence>
<dbReference type="GO" id="GO:0003887">
    <property type="term" value="F:DNA-directed DNA polymerase activity"/>
    <property type="evidence" value="ECO:0007669"/>
    <property type="project" value="UniProtKB-EC"/>
</dbReference>
<comment type="caution">
    <text evidence="1">The sequence shown here is derived from an EMBL/GenBank/DDBJ whole genome shotgun (WGS) entry which is preliminary data.</text>
</comment>
<protein>
    <submittedName>
        <fullName evidence="1">DNA polymerase III subunit chi</fullName>
        <ecNumber evidence="1">2.7.7.7</ecNumber>
    </submittedName>
</protein>
<evidence type="ECO:0000313" key="1">
    <source>
        <dbReference type="EMBL" id="MEE2567195.1"/>
    </source>
</evidence>
<dbReference type="InterPro" id="IPR036768">
    <property type="entry name" value="PolIII_chi_sf"/>
</dbReference>
<dbReference type="Gene3D" id="3.40.50.10110">
    <property type="entry name" value="DNA polymerase III subunit chi"/>
    <property type="match status" value="1"/>
</dbReference>
<dbReference type="EC" id="2.7.7.7" evidence="1"/>
<gene>
    <name evidence="1" type="ORF">V0U35_10955</name>
</gene>
<accession>A0ABU7M1R2</accession>
<keyword evidence="1" id="KW-0548">Nucleotidyltransferase</keyword>
<reference evidence="1 2" key="1">
    <citation type="submission" date="2024-01" db="EMBL/GenBank/DDBJ databases">
        <title>Hyphobacterium bacterium isolated from marine sediment.</title>
        <authorList>
            <person name="Zhao S."/>
        </authorList>
    </citation>
    <scope>NUCLEOTIDE SEQUENCE [LARGE SCALE GENOMIC DNA]</scope>
    <source>
        <strain evidence="1 2">Y60-23</strain>
    </source>
</reference>
<dbReference type="PANTHER" id="PTHR38767:SF1">
    <property type="entry name" value="DNA POLYMERASE III SUBUNIT CHI"/>
    <property type="match status" value="1"/>
</dbReference>
<keyword evidence="2" id="KW-1185">Reference proteome</keyword>
<dbReference type="PANTHER" id="PTHR38767">
    <property type="entry name" value="DNA POLYMERASE III SUBUNIT CHI"/>
    <property type="match status" value="1"/>
</dbReference>